<protein>
    <submittedName>
        <fullName evidence="7">Tryptophan-rich sensory protein</fullName>
    </submittedName>
</protein>
<dbReference type="PANTHER" id="PTHR33802:SF1">
    <property type="entry name" value="XK-RELATED PROTEIN"/>
    <property type="match status" value="1"/>
</dbReference>
<dbReference type="InterPro" id="IPR038330">
    <property type="entry name" value="TspO/MBR-related_sf"/>
</dbReference>
<evidence type="ECO:0000256" key="4">
    <source>
        <dbReference type="ARBA" id="ARBA00022989"/>
    </source>
</evidence>
<comment type="subcellular location">
    <subcellularLocation>
        <location evidence="1">Membrane</location>
        <topology evidence="1">Multi-pass membrane protein</topology>
    </subcellularLocation>
</comment>
<accession>A0A9W6HJ83</accession>
<dbReference type="PANTHER" id="PTHR33802">
    <property type="entry name" value="SI:CH211-161H7.5-RELATED"/>
    <property type="match status" value="1"/>
</dbReference>
<reference evidence="7" key="2">
    <citation type="submission" date="2023-01" db="EMBL/GenBank/DDBJ databases">
        <authorList>
            <person name="Sun Q."/>
            <person name="Evtushenko L."/>
        </authorList>
    </citation>
    <scope>NUCLEOTIDE SEQUENCE</scope>
    <source>
        <strain evidence="7">VKM Ac-1940</strain>
    </source>
</reference>
<dbReference type="AlphaFoldDB" id="A0A9W6HJ83"/>
<evidence type="ECO:0000256" key="1">
    <source>
        <dbReference type="ARBA" id="ARBA00004141"/>
    </source>
</evidence>
<keyword evidence="4 6" id="KW-1133">Transmembrane helix</keyword>
<gene>
    <name evidence="7" type="ORF">GCM10017591_02830</name>
</gene>
<evidence type="ECO:0000256" key="6">
    <source>
        <dbReference type="SAM" id="Phobius"/>
    </source>
</evidence>
<dbReference type="EMBL" id="BSER01000001">
    <property type="protein sequence ID" value="GLJ94222.1"/>
    <property type="molecule type" value="Genomic_DNA"/>
</dbReference>
<keyword evidence="8" id="KW-1185">Reference proteome</keyword>
<reference evidence="7" key="1">
    <citation type="journal article" date="2014" name="Int. J. Syst. Evol. Microbiol.">
        <title>Complete genome sequence of Corynebacterium casei LMG S-19264T (=DSM 44701T), isolated from a smear-ripened cheese.</title>
        <authorList>
            <consortium name="US DOE Joint Genome Institute (JGI-PGF)"/>
            <person name="Walter F."/>
            <person name="Albersmeier A."/>
            <person name="Kalinowski J."/>
            <person name="Ruckert C."/>
        </authorList>
    </citation>
    <scope>NUCLEOTIDE SEQUENCE</scope>
    <source>
        <strain evidence="7">VKM Ac-1940</strain>
    </source>
</reference>
<evidence type="ECO:0000256" key="2">
    <source>
        <dbReference type="ARBA" id="ARBA00007524"/>
    </source>
</evidence>
<feature type="transmembrane region" description="Helical" evidence="6">
    <location>
        <begin position="181"/>
        <end position="200"/>
    </location>
</feature>
<feature type="transmembrane region" description="Helical" evidence="6">
    <location>
        <begin position="86"/>
        <end position="103"/>
    </location>
</feature>
<evidence type="ECO:0000256" key="5">
    <source>
        <dbReference type="ARBA" id="ARBA00023136"/>
    </source>
</evidence>
<feature type="transmembrane region" description="Helical" evidence="6">
    <location>
        <begin position="109"/>
        <end position="127"/>
    </location>
</feature>
<proteinExistence type="inferred from homology"/>
<feature type="transmembrane region" description="Helical" evidence="6">
    <location>
        <begin position="207"/>
        <end position="226"/>
    </location>
</feature>
<feature type="transmembrane region" description="Helical" evidence="6">
    <location>
        <begin position="232"/>
        <end position="253"/>
    </location>
</feature>
<sequence length="264" mass="27387">MTDLARQIVVISAVVFMIIAAMFGVGLFGGTNVRDLQNGALAADATALAPATQAFSIWSVVYLLMIAYAIWQALPGERTRERQRTVGWWVALTAVLNGGWLLAAQYLNLLATVVAIVALLVALCITMRRLVLSPAERWMDRLLLDGTVGIHLGWVALATVANIAAWLGAEVVPAPGEAAQTAWAIGVLVVVGLIGVALVVGAGGRIAPALAMAWGLVWIGAARTSGEPHAPAVGATAFIVAAVILLSAALAMVRRRTVAGAIGD</sequence>
<keyword evidence="5 6" id="KW-0472">Membrane</keyword>
<organism evidence="7 8">
    <name type="scientific">Microbacterium dextranolyticum</name>
    <dbReference type="NCBI Taxonomy" id="36806"/>
    <lineage>
        <taxon>Bacteria</taxon>
        <taxon>Bacillati</taxon>
        <taxon>Actinomycetota</taxon>
        <taxon>Actinomycetes</taxon>
        <taxon>Micrococcales</taxon>
        <taxon>Microbacteriaceae</taxon>
        <taxon>Microbacterium</taxon>
    </lineage>
</organism>
<feature type="transmembrane region" description="Helical" evidence="6">
    <location>
        <begin position="55"/>
        <end position="74"/>
    </location>
</feature>
<keyword evidence="3 6" id="KW-0812">Transmembrane</keyword>
<dbReference type="Gene3D" id="1.20.1260.100">
    <property type="entry name" value="TspO/MBR protein"/>
    <property type="match status" value="1"/>
</dbReference>
<dbReference type="Proteomes" id="UP001142291">
    <property type="component" value="Unassembled WGS sequence"/>
</dbReference>
<comment type="similarity">
    <text evidence="2">Belongs to the TspO/BZRP family.</text>
</comment>
<name>A0A9W6HJ83_9MICO</name>
<dbReference type="GO" id="GO:0016020">
    <property type="term" value="C:membrane"/>
    <property type="evidence" value="ECO:0007669"/>
    <property type="project" value="UniProtKB-SubCell"/>
</dbReference>
<feature type="transmembrane region" description="Helical" evidence="6">
    <location>
        <begin position="7"/>
        <end position="28"/>
    </location>
</feature>
<comment type="caution">
    <text evidence="7">The sequence shown here is derived from an EMBL/GenBank/DDBJ whole genome shotgun (WGS) entry which is preliminary data.</text>
</comment>
<evidence type="ECO:0000313" key="8">
    <source>
        <dbReference type="Proteomes" id="UP001142291"/>
    </source>
</evidence>
<dbReference type="Pfam" id="PF03073">
    <property type="entry name" value="TspO_MBR"/>
    <property type="match status" value="1"/>
</dbReference>
<dbReference type="InterPro" id="IPR004307">
    <property type="entry name" value="TspO_MBR"/>
</dbReference>
<evidence type="ECO:0000256" key="3">
    <source>
        <dbReference type="ARBA" id="ARBA00022692"/>
    </source>
</evidence>
<evidence type="ECO:0000313" key="7">
    <source>
        <dbReference type="EMBL" id="GLJ94222.1"/>
    </source>
</evidence>
<feature type="transmembrane region" description="Helical" evidence="6">
    <location>
        <begin position="148"/>
        <end position="169"/>
    </location>
</feature>